<dbReference type="InParanoid" id="K1Q2M2"/>
<evidence type="ECO:0000313" key="4">
    <source>
        <dbReference type="EMBL" id="EKC23095.1"/>
    </source>
</evidence>
<dbReference type="InterPro" id="IPR006703">
    <property type="entry name" value="G_AIG1"/>
</dbReference>
<sequence length="287" mass="33658">MNDGYKSKCTACGAYNDDLDHHGKTLDDHLRTVPTSLKKILGQCDDRCIAFNNRAPSPARHDQVEDLLEMIDGIVRQNNGEYYTNEMYSEAEKVMKHRQYQIERERERKHERERKEIERDVEKKYKTHYQSQNALEQRVAELESMRDHYASRSTALEKEVRELEEQIDHEKRQYGSPSSKLVTKLRHLQEEGTRLGSGRGSEKDKEIEELRHQLKHMQKETKKISKEKDRLYQERLGELDKRYSELEHGRHQAIKEVETGSGNVGEALIGGIMTIGKLAWKGIQMFF</sequence>
<organism evidence="4">
    <name type="scientific">Magallana gigas</name>
    <name type="common">Pacific oyster</name>
    <name type="synonym">Crassostrea gigas</name>
    <dbReference type="NCBI Taxonomy" id="29159"/>
    <lineage>
        <taxon>Eukaryota</taxon>
        <taxon>Metazoa</taxon>
        <taxon>Spiralia</taxon>
        <taxon>Lophotrochozoa</taxon>
        <taxon>Mollusca</taxon>
        <taxon>Bivalvia</taxon>
        <taxon>Autobranchia</taxon>
        <taxon>Pteriomorphia</taxon>
        <taxon>Ostreida</taxon>
        <taxon>Ostreoidea</taxon>
        <taxon>Ostreidae</taxon>
        <taxon>Magallana</taxon>
    </lineage>
</organism>
<comment type="similarity">
    <text evidence="1">Belongs to the TRAFAC class TrmE-Era-EngA-EngB-Septin-like GTPase superfamily. AIG1/Toc34/Toc159-like paraseptin GTPase family. IAN subfamily.</text>
</comment>
<dbReference type="AlphaFoldDB" id="K1Q2M2"/>
<name>K1Q2M2_MAGGI</name>
<evidence type="ECO:0000256" key="3">
    <source>
        <dbReference type="ARBA" id="ARBA00023134"/>
    </source>
</evidence>
<proteinExistence type="inferred from homology"/>
<dbReference type="InterPro" id="IPR045058">
    <property type="entry name" value="GIMA/IAN/Toc"/>
</dbReference>
<reference evidence="4" key="1">
    <citation type="journal article" date="2012" name="Nature">
        <title>The oyster genome reveals stress adaptation and complexity of shell formation.</title>
        <authorList>
            <person name="Zhang G."/>
            <person name="Fang X."/>
            <person name="Guo X."/>
            <person name="Li L."/>
            <person name="Luo R."/>
            <person name="Xu F."/>
            <person name="Yang P."/>
            <person name="Zhang L."/>
            <person name="Wang X."/>
            <person name="Qi H."/>
            <person name="Xiong Z."/>
            <person name="Que H."/>
            <person name="Xie Y."/>
            <person name="Holland P.W."/>
            <person name="Paps J."/>
            <person name="Zhu Y."/>
            <person name="Wu F."/>
            <person name="Chen Y."/>
            <person name="Wang J."/>
            <person name="Peng C."/>
            <person name="Meng J."/>
            <person name="Yang L."/>
            <person name="Liu J."/>
            <person name="Wen B."/>
            <person name="Zhang N."/>
            <person name="Huang Z."/>
            <person name="Zhu Q."/>
            <person name="Feng Y."/>
            <person name="Mount A."/>
            <person name="Hedgecock D."/>
            <person name="Xu Z."/>
            <person name="Liu Y."/>
            <person name="Domazet-Loso T."/>
            <person name="Du Y."/>
            <person name="Sun X."/>
            <person name="Zhang S."/>
            <person name="Liu B."/>
            <person name="Cheng P."/>
            <person name="Jiang X."/>
            <person name="Li J."/>
            <person name="Fan D."/>
            <person name="Wang W."/>
            <person name="Fu W."/>
            <person name="Wang T."/>
            <person name="Wang B."/>
            <person name="Zhang J."/>
            <person name="Peng Z."/>
            <person name="Li Y."/>
            <person name="Li N."/>
            <person name="Wang J."/>
            <person name="Chen M."/>
            <person name="He Y."/>
            <person name="Tan F."/>
            <person name="Song X."/>
            <person name="Zheng Q."/>
            <person name="Huang R."/>
            <person name="Yang H."/>
            <person name="Du X."/>
            <person name="Chen L."/>
            <person name="Yang M."/>
            <person name="Gaffney P.M."/>
            <person name="Wang S."/>
            <person name="Luo L."/>
            <person name="She Z."/>
            <person name="Ming Y."/>
            <person name="Huang W."/>
            <person name="Zhang S."/>
            <person name="Huang B."/>
            <person name="Zhang Y."/>
            <person name="Qu T."/>
            <person name="Ni P."/>
            <person name="Miao G."/>
            <person name="Wang J."/>
            <person name="Wang Q."/>
            <person name="Steinberg C.E."/>
            <person name="Wang H."/>
            <person name="Li N."/>
            <person name="Qian L."/>
            <person name="Zhang G."/>
            <person name="Li Y."/>
            <person name="Yang H."/>
            <person name="Liu X."/>
            <person name="Wang J."/>
            <person name="Yin Y."/>
            <person name="Wang J."/>
        </authorList>
    </citation>
    <scope>NUCLEOTIDE SEQUENCE [LARGE SCALE GENOMIC DNA]</scope>
    <source>
        <strain evidence="4">05x7-T-G4-1.051#20</strain>
    </source>
</reference>
<evidence type="ECO:0000256" key="2">
    <source>
        <dbReference type="ARBA" id="ARBA00022741"/>
    </source>
</evidence>
<protein>
    <submittedName>
        <fullName evidence="4">GTPase IMAP family member 7</fullName>
    </submittedName>
</protein>
<dbReference type="GO" id="GO:0005525">
    <property type="term" value="F:GTP binding"/>
    <property type="evidence" value="ECO:0007669"/>
    <property type="project" value="UniProtKB-KW"/>
</dbReference>
<keyword evidence="3" id="KW-0342">GTP-binding</keyword>
<dbReference type="InterPro" id="IPR027417">
    <property type="entry name" value="P-loop_NTPase"/>
</dbReference>
<dbReference type="Pfam" id="PF04548">
    <property type="entry name" value="AIG1"/>
    <property type="match status" value="1"/>
</dbReference>
<gene>
    <name evidence="4" type="ORF">CGI_10000553</name>
</gene>
<accession>K1Q2M2</accession>
<dbReference type="PANTHER" id="PTHR10903:SF184">
    <property type="entry name" value="GTP-BINDING PROTEIN A"/>
    <property type="match status" value="1"/>
</dbReference>
<keyword evidence="2" id="KW-0547">Nucleotide-binding</keyword>
<dbReference type="EMBL" id="JH815780">
    <property type="protein sequence ID" value="EKC23095.1"/>
    <property type="molecule type" value="Genomic_DNA"/>
</dbReference>
<dbReference type="HOGENOM" id="CLU_010468_0_1_1"/>
<dbReference type="Gene3D" id="3.40.50.300">
    <property type="entry name" value="P-loop containing nucleotide triphosphate hydrolases"/>
    <property type="match status" value="1"/>
</dbReference>
<evidence type="ECO:0000256" key="1">
    <source>
        <dbReference type="ARBA" id="ARBA00008535"/>
    </source>
</evidence>
<dbReference type="PANTHER" id="PTHR10903">
    <property type="entry name" value="GTPASE, IMAP FAMILY MEMBER-RELATED"/>
    <property type="match status" value="1"/>
</dbReference>